<dbReference type="EMBL" id="VCBC01000014">
    <property type="protein sequence ID" value="TLU61888.1"/>
    <property type="molecule type" value="Genomic_DNA"/>
</dbReference>
<dbReference type="Proteomes" id="UP000307790">
    <property type="component" value="Unassembled WGS sequence"/>
</dbReference>
<feature type="chain" id="PRO_5024330462" evidence="1">
    <location>
        <begin position="18"/>
        <end position="104"/>
    </location>
</feature>
<gene>
    <name evidence="2" type="ORF">FE810_13815</name>
</gene>
<dbReference type="OrthoDB" id="6401589at2"/>
<dbReference type="RefSeq" id="WP_138320671.1">
    <property type="nucleotide sequence ID" value="NZ_VCBC01000014.1"/>
</dbReference>
<reference evidence="2 3" key="1">
    <citation type="submission" date="2019-05" db="EMBL/GenBank/DDBJ databases">
        <title>Genome sequences of Thalassotalea litorea 1K03283.</title>
        <authorList>
            <person name="Zhang D."/>
        </authorList>
    </citation>
    <scope>NUCLEOTIDE SEQUENCE [LARGE SCALE GENOMIC DNA]</scope>
    <source>
        <strain evidence="2 3">MCCC 1K03283</strain>
    </source>
</reference>
<proteinExistence type="predicted"/>
<name>A0A5R9II98_9GAMM</name>
<dbReference type="AlphaFoldDB" id="A0A5R9II98"/>
<keyword evidence="1" id="KW-0732">Signal</keyword>
<protein>
    <submittedName>
        <fullName evidence="2">Uncharacterized protein</fullName>
    </submittedName>
</protein>
<feature type="signal peptide" evidence="1">
    <location>
        <begin position="1"/>
        <end position="17"/>
    </location>
</feature>
<keyword evidence="3" id="KW-1185">Reference proteome</keyword>
<accession>A0A5R9II98</accession>
<sequence length="104" mass="11727">MRKLLVYLALFSFNAVANPNQIKVEVDDCGPLARDELGVVFSLKPHGEGKSYFADGTANELCPKLTSAKYILGYEEDLCKNYKPRNEKECGAVKVFVIQQYIYK</sequence>
<evidence type="ECO:0000256" key="1">
    <source>
        <dbReference type="SAM" id="SignalP"/>
    </source>
</evidence>
<comment type="caution">
    <text evidence="2">The sequence shown here is derived from an EMBL/GenBank/DDBJ whole genome shotgun (WGS) entry which is preliminary data.</text>
</comment>
<evidence type="ECO:0000313" key="2">
    <source>
        <dbReference type="EMBL" id="TLU61888.1"/>
    </source>
</evidence>
<evidence type="ECO:0000313" key="3">
    <source>
        <dbReference type="Proteomes" id="UP000307790"/>
    </source>
</evidence>
<organism evidence="2 3">
    <name type="scientific">Thalassotalea litorea</name>
    <dbReference type="NCBI Taxonomy" id="2020715"/>
    <lineage>
        <taxon>Bacteria</taxon>
        <taxon>Pseudomonadati</taxon>
        <taxon>Pseudomonadota</taxon>
        <taxon>Gammaproteobacteria</taxon>
        <taxon>Alteromonadales</taxon>
        <taxon>Colwelliaceae</taxon>
        <taxon>Thalassotalea</taxon>
    </lineage>
</organism>